<dbReference type="EMBL" id="SMAN01000015">
    <property type="protein sequence ID" value="TCT19998.1"/>
    <property type="molecule type" value="Genomic_DNA"/>
</dbReference>
<reference evidence="1 2" key="1">
    <citation type="submission" date="2019-03" db="EMBL/GenBank/DDBJ databases">
        <title>Genomic Encyclopedia of Type Strains, Phase IV (KMG-IV): sequencing the most valuable type-strain genomes for metagenomic binning, comparative biology and taxonomic classification.</title>
        <authorList>
            <person name="Goeker M."/>
        </authorList>
    </citation>
    <scope>NUCLEOTIDE SEQUENCE [LARGE SCALE GENOMIC DNA]</scope>
    <source>
        <strain evidence="1 2">DSM 25894</strain>
    </source>
</reference>
<accession>A0A4R3MU62</accession>
<organism evidence="1 2">
    <name type="scientific">Melghiribacillus thermohalophilus</name>
    <dbReference type="NCBI Taxonomy" id="1324956"/>
    <lineage>
        <taxon>Bacteria</taxon>
        <taxon>Bacillati</taxon>
        <taxon>Bacillota</taxon>
        <taxon>Bacilli</taxon>
        <taxon>Bacillales</taxon>
        <taxon>Bacillaceae</taxon>
        <taxon>Melghiribacillus</taxon>
    </lineage>
</organism>
<proteinExistence type="predicted"/>
<evidence type="ECO:0000313" key="1">
    <source>
        <dbReference type="EMBL" id="TCT19998.1"/>
    </source>
</evidence>
<gene>
    <name evidence="1" type="ORF">EDD68_11549</name>
</gene>
<keyword evidence="2" id="KW-1185">Reference proteome</keyword>
<protein>
    <submittedName>
        <fullName evidence="1">Uncharacterized protein</fullName>
    </submittedName>
</protein>
<evidence type="ECO:0000313" key="2">
    <source>
        <dbReference type="Proteomes" id="UP000294650"/>
    </source>
</evidence>
<name>A0A4R3MU62_9BACI</name>
<sequence>MWIRQQGSPYVYWPFSHFPYYIPYPGYPMYTTSDFMNSPNPFFNPYESYSLYGSSVTGTVTKQNDGAILFPIPFI</sequence>
<comment type="caution">
    <text evidence="1">The sequence shown here is derived from an EMBL/GenBank/DDBJ whole genome shotgun (WGS) entry which is preliminary data.</text>
</comment>
<dbReference type="AlphaFoldDB" id="A0A4R3MU62"/>
<dbReference type="Proteomes" id="UP000294650">
    <property type="component" value="Unassembled WGS sequence"/>
</dbReference>